<evidence type="ECO:0000256" key="1">
    <source>
        <dbReference type="ARBA" id="ARBA00022723"/>
    </source>
</evidence>
<dbReference type="InterPro" id="IPR036855">
    <property type="entry name" value="Znf_CCCH_sf"/>
</dbReference>
<feature type="compositionally biased region" description="Polar residues" evidence="7">
    <location>
        <begin position="330"/>
        <end position="343"/>
    </location>
</feature>
<dbReference type="SUPFAM" id="SSF90229">
    <property type="entry name" value="CCCH zinc finger"/>
    <property type="match status" value="4"/>
</dbReference>
<dbReference type="PROSITE" id="PS50103">
    <property type="entry name" value="ZF_C3H1"/>
    <property type="match status" value="4"/>
</dbReference>
<keyword evidence="2 6" id="KW-0677">Repeat</keyword>
<evidence type="ECO:0000256" key="5">
    <source>
        <dbReference type="PROSITE-ProRule" id="PRU00723"/>
    </source>
</evidence>
<keyword evidence="6" id="KW-0963">Cytoplasm</keyword>
<dbReference type="Pfam" id="PF00642">
    <property type="entry name" value="zf-CCCH"/>
    <property type="match status" value="4"/>
</dbReference>
<feature type="compositionally biased region" description="Low complexity" evidence="7">
    <location>
        <begin position="878"/>
        <end position="906"/>
    </location>
</feature>
<feature type="compositionally biased region" description="Polar residues" evidence="7">
    <location>
        <begin position="613"/>
        <end position="625"/>
    </location>
</feature>
<dbReference type="InterPro" id="IPR000571">
    <property type="entry name" value="Znf_CCCH"/>
</dbReference>
<feature type="zinc finger region" description="C3H1-type" evidence="5">
    <location>
        <begin position="292"/>
        <end position="320"/>
    </location>
</feature>
<dbReference type="STRING" id="33528.ENSGAFP00000014728"/>
<keyword evidence="6" id="KW-0539">Nucleus</keyword>
<feature type="region of interest" description="Disordered" evidence="7">
    <location>
        <begin position="473"/>
        <end position="507"/>
    </location>
</feature>
<dbReference type="PANTHER" id="PTHR12547:SF18">
    <property type="entry name" value="PROTEIN TIS11"/>
    <property type="match status" value="1"/>
</dbReference>
<comment type="function">
    <text evidence="6">Zinc-finger RNA-binding protein that destabilizes several cytoplasmic AU-rich element (ARE)-containing mRNA transcripts by promoting their poly(A) tail removal or deadenylation, and hence provide a mechanism for attenuating protein synthesis. Acts as a 3'-untranslated region (UTR) ARE mRNA-binding adapter protein to communicate signaling events to the mRNA decay machinery. Functions by recruiting the CCR4-NOT deadenylase complex and probably other components of the cytoplasmic RNA decay machinery to the bound ARE-containing mRNAs, and hence promotes ARE-mediated mRNA deadenylation and decay processes. Binds to 3'-UTR ARE of numerous mRNAs.</text>
</comment>
<dbReference type="PANTHER" id="PTHR12547">
    <property type="entry name" value="CCCH ZINC FINGER/TIS11-RELATED"/>
    <property type="match status" value="1"/>
</dbReference>
<gene>
    <name evidence="9" type="ORF">CCH79_00003758</name>
</gene>
<dbReference type="GO" id="GO:1990904">
    <property type="term" value="C:ribonucleoprotein complex"/>
    <property type="evidence" value="ECO:0007669"/>
    <property type="project" value="UniProtKB-KW"/>
</dbReference>
<dbReference type="InterPro" id="IPR045877">
    <property type="entry name" value="ZFP36-like"/>
</dbReference>
<dbReference type="Proteomes" id="UP000250572">
    <property type="component" value="Unassembled WGS sequence"/>
</dbReference>
<evidence type="ECO:0000256" key="6">
    <source>
        <dbReference type="RuleBase" id="RU369014"/>
    </source>
</evidence>
<keyword evidence="6" id="KW-0687">Ribonucleoprotein</keyword>
<dbReference type="AlphaFoldDB" id="A0A315VAR8"/>
<feature type="region of interest" description="Disordered" evidence="7">
    <location>
        <begin position="607"/>
        <end position="633"/>
    </location>
</feature>
<evidence type="ECO:0000256" key="3">
    <source>
        <dbReference type="ARBA" id="ARBA00022771"/>
    </source>
</evidence>
<organism evidence="9 10">
    <name type="scientific">Gambusia affinis</name>
    <name type="common">Western mosquitofish</name>
    <name type="synonym">Heterandria affinis</name>
    <dbReference type="NCBI Taxonomy" id="33528"/>
    <lineage>
        <taxon>Eukaryota</taxon>
        <taxon>Metazoa</taxon>
        <taxon>Chordata</taxon>
        <taxon>Craniata</taxon>
        <taxon>Vertebrata</taxon>
        <taxon>Euteleostomi</taxon>
        <taxon>Actinopterygii</taxon>
        <taxon>Neopterygii</taxon>
        <taxon>Teleostei</taxon>
        <taxon>Neoteleostei</taxon>
        <taxon>Acanthomorphata</taxon>
        <taxon>Ovalentaria</taxon>
        <taxon>Atherinomorphae</taxon>
        <taxon>Cyprinodontiformes</taxon>
        <taxon>Poeciliidae</taxon>
        <taxon>Poeciliinae</taxon>
        <taxon>Gambusia</taxon>
    </lineage>
</organism>
<dbReference type="GO" id="GO:0005737">
    <property type="term" value="C:cytoplasm"/>
    <property type="evidence" value="ECO:0007669"/>
    <property type="project" value="UniProtKB-SubCell"/>
</dbReference>
<comment type="subcellular location">
    <subcellularLocation>
        <location evidence="6">Nucleus</location>
    </subcellularLocation>
    <subcellularLocation>
        <location evidence="6">Cytoplasm</location>
    </subcellularLocation>
</comment>
<keyword evidence="4 5" id="KW-0862">Zinc</keyword>
<dbReference type="GO" id="GO:0008270">
    <property type="term" value="F:zinc ion binding"/>
    <property type="evidence" value="ECO:0007669"/>
    <property type="project" value="UniProtKB-KW"/>
</dbReference>
<feature type="region of interest" description="Disordered" evidence="7">
    <location>
        <begin position="833"/>
        <end position="920"/>
    </location>
</feature>
<evidence type="ECO:0000256" key="4">
    <source>
        <dbReference type="ARBA" id="ARBA00022833"/>
    </source>
</evidence>
<accession>A0A315VAR8</accession>
<dbReference type="EMBL" id="NHOQ01001971">
    <property type="protein sequence ID" value="PWA20298.1"/>
    <property type="molecule type" value="Genomic_DNA"/>
</dbReference>
<dbReference type="GO" id="GO:0005634">
    <property type="term" value="C:nucleus"/>
    <property type="evidence" value="ECO:0007669"/>
    <property type="project" value="UniProtKB-SubCell"/>
</dbReference>
<dbReference type="Gene3D" id="4.10.1000.10">
    <property type="entry name" value="Zinc finger, CCCH-type"/>
    <property type="match status" value="4"/>
</dbReference>
<keyword evidence="1 5" id="KW-0479">Metal-binding</keyword>
<sequence length="920" mass="98657">MAGPQAYNTLGEALVSWVKWESRQAGGDRVEDNPEVEALRHVLMTLNGNMSEHSVLANPHSQPIVFGPMFLGVFGELAQRGDVQHVELRHLSVPPSTNTHTANNQSLGETVARPSEWNFPNLALNEDPLFVQLKNPGQNRLNRSASFFSPSSHPASSCLSSSSEHVNDDDNGSSIWSSNIWSQALVSNKKQLSFRPDRSMSLTEPSSSLLPSIGHLKGLEPFPQSPATTVAPPPGFPPSSNLQAQVPPMLSSNRYKTELCRGYQESGTCKYGSKCQFAHGEAELRGMYRHPKYKTEPCRTFYNFGYCPYGSRCHFIHEEKISGGPLPSAKFQQQQNHSASGSHNPRHQLRQSVSFAGFMGPSRSSSPPSFSSLFNDPNLGFTRAPSVSPPPADLLSPVFGDSMQRETSAFQFGSHQTRTSTGDIPLILEPKPARCVCNHGNNYSNNKSRAFPNIVDQDGGLLYPGVGSTGGFTRPTGLQRFSSEDSLEDSYSSSSSSGTESPTFDGSATKRLTVFERLSLPPPSVNLAMTSPGYASDLCRSSSFSLSSLPADSSDGLFLASSQWGQPSESPSPSQLAANSNQWGKFGFLSQRSVSLVETRSLPATSLDWPSTELKTSQSDMSPTALQAAAASSSSSSSSRYKTELCRSFTENGLCKYGGKCQFAHGPEELRDLNRHPKYKTEPCRTFHTIGFCPYGIRCHFIHNSEEEKKPAFARSSSSFSSTVNVSHQPAGSSSSSSLRSHRPPLIRQSFSFAGFPSAPQHVLQSVLTGHTPPPASTAASFTCGSSGSPASCADITDFLSSAFLEMDSAFEASGVQQCQPSAGHVAQTDLRSHFLPSPDSGYSPSGLSPTSSPSLQQSPSSTDHLLGSLGARSLSFTSLSDQDQDGGSSTSSLSSSESCGGSNDSNGKRLAVFSQLSVP</sequence>
<feature type="domain" description="C3H1-type" evidence="8">
    <location>
        <begin position="292"/>
        <end position="320"/>
    </location>
</feature>
<feature type="domain" description="C3H1-type" evidence="8">
    <location>
        <begin position="254"/>
        <end position="282"/>
    </location>
</feature>
<keyword evidence="10" id="KW-1185">Reference proteome</keyword>
<feature type="domain" description="C3H1-type" evidence="8">
    <location>
        <begin position="678"/>
        <end position="706"/>
    </location>
</feature>
<feature type="zinc finger region" description="C3H1-type" evidence="5">
    <location>
        <begin position="640"/>
        <end position="668"/>
    </location>
</feature>
<feature type="zinc finger region" description="C3H1-type" evidence="5">
    <location>
        <begin position="678"/>
        <end position="706"/>
    </location>
</feature>
<evidence type="ECO:0000313" key="10">
    <source>
        <dbReference type="Proteomes" id="UP000250572"/>
    </source>
</evidence>
<comment type="subunit">
    <text evidence="6">Associates with the cytoplasmic CCR4-NOT deadenylase complex to trigger ARE-containing mRNA deadenylation and decay processes.</text>
</comment>
<feature type="region of interest" description="Disordered" evidence="7">
    <location>
        <begin position="324"/>
        <end position="346"/>
    </location>
</feature>
<keyword evidence="3 5" id="KW-0863">Zinc-finger</keyword>
<evidence type="ECO:0000256" key="7">
    <source>
        <dbReference type="SAM" id="MobiDB-lite"/>
    </source>
</evidence>
<dbReference type="SMART" id="SM00356">
    <property type="entry name" value="ZnF_C3H1"/>
    <property type="match status" value="4"/>
</dbReference>
<dbReference type="GO" id="GO:1900153">
    <property type="term" value="P:positive regulation of nuclear-transcribed mRNA catabolic process, deadenylation-dependent decay"/>
    <property type="evidence" value="ECO:0007669"/>
    <property type="project" value="UniProtKB-UniRule"/>
</dbReference>
<evidence type="ECO:0000256" key="2">
    <source>
        <dbReference type="ARBA" id="ARBA00022737"/>
    </source>
</evidence>
<protein>
    <recommendedName>
        <fullName evidence="6">mRNA decay activator protein ZFP36</fullName>
    </recommendedName>
    <alternativeName>
        <fullName evidence="6">Zinc finger protein 36</fullName>
    </alternativeName>
</protein>
<evidence type="ECO:0000313" key="9">
    <source>
        <dbReference type="EMBL" id="PWA20298.1"/>
    </source>
</evidence>
<dbReference type="GO" id="GO:0061158">
    <property type="term" value="P:3'-UTR-mediated mRNA destabilization"/>
    <property type="evidence" value="ECO:0007669"/>
    <property type="project" value="UniProtKB-UniRule"/>
</dbReference>
<proteinExistence type="predicted"/>
<feature type="domain" description="C3H1-type" evidence="8">
    <location>
        <begin position="640"/>
        <end position="668"/>
    </location>
</feature>
<evidence type="ECO:0000259" key="8">
    <source>
        <dbReference type="PROSITE" id="PS50103"/>
    </source>
</evidence>
<name>A0A315VAR8_GAMAF</name>
<comment type="caution">
    <text evidence="9">The sequence shown here is derived from an EMBL/GenBank/DDBJ whole genome shotgun (WGS) entry which is preliminary data.</text>
</comment>
<dbReference type="GO" id="GO:0035925">
    <property type="term" value="F:mRNA 3'-UTR AU-rich region binding"/>
    <property type="evidence" value="ECO:0007669"/>
    <property type="project" value="UniProtKB-UniRule"/>
</dbReference>
<feature type="zinc finger region" description="C3H1-type" evidence="5">
    <location>
        <begin position="254"/>
        <end position="282"/>
    </location>
</feature>
<dbReference type="FunFam" id="4.10.1000.10:FF:000001">
    <property type="entry name" value="zinc finger CCCH domain-containing protein 15-like"/>
    <property type="match status" value="2"/>
</dbReference>
<dbReference type="FunFam" id="4.10.1000.10:FF:000002">
    <property type="entry name" value="Zinc finger protein 36, C3H1 type-like 1"/>
    <property type="match status" value="2"/>
</dbReference>
<feature type="compositionally biased region" description="Low complexity" evidence="7">
    <location>
        <begin position="489"/>
        <end position="501"/>
    </location>
</feature>
<reference evidence="9 10" key="1">
    <citation type="journal article" date="2018" name="G3 (Bethesda)">
        <title>A High-Quality Reference Genome for the Invasive Mosquitofish Gambusia affinis Using a Chicago Library.</title>
        <authorList>
            <person name="Hoffberg S.L."/>
            <person name="Troendle N.J."/>
            <person name="Glenn T.C."/>
            <person name="Mahmud O."/>
            <person name="Louha S."/>
            <person name="Chalopin D."/>
            <person name="Bennetzen J.L."/>
            <person name="Mauricio R."/>
        </authorList>
    </citation>
    <scope>NUCLEOTIDE SEQUENCE [LARGE SCALE GENOMIC DNA]</scope>
    <source>
        <strain evidence="9">NE01/NJP1002.9</strain>
        <tissue evidence="9">Muscle</tissue>
    </source>
</reference>
<feature type="compositionally biased region" description="Low complexity" evidence="7">
    <location>
        <begin position="841"/>
        <end position="863"/>
    </location>
</feature>